<organism evidence="1 2">
    <name type="scientific">Roseovarius rhodophyticola</name>
    <dbReference type="NCBI Taxonomy" id="3080827"/>
    <lineage>
        <taxon>Bacteria</taxon>
        <taxon>Pseudomonadati</taxon>
        <taxon>Pseudomonadota</taxon>
        <taxon>Alphaproteobacteria</taxon>
        <taxon>Rhodobacterales</taxon>
        <taxon>Roseobacteraceae</taxon>
        <taxon>Roseovarius</taxon>
    </lineage>
</organism>
<reference evidence="1 2" key="1">
    <citation type="submission" date="2024-02" db="EMBL/GenBank/DDBJ databases">
        <title>Roseovarius strain W115 nov., isolated from a marine algae.</title>
        <authorList>
            <person name="Lee M.W."/>
            <person name="Lee J.K."/>
            <person name="Kim J.M."/>
            <person name="Choi D.G."/>
            <person name="Baek J.H."/>
            <person name="Bayburt H."/>
            <person name="Jung J.J."/>
            <person name="Han D.M."/>
            <person name="Jeon C.O."/>
        </authorList>
    </citation>
    <scope>NUCLEOTIDE SEQUENCE [LARGE SCALE GENOMIC DNA]</scope>
    <source>
        <strain evidence="1 2">W115</strain>
    </source>
</reference>
<evidence type="ECO:0000313" key="1">
    <source>
        <dbReference type="EMBL" id="WYK19690.1"/>
    </source>
</evidence>
<proteinExistence type="predicted"/>
<sequence>MSLSGLLEDFGTIANGRMLEISDVSLEEEKLAAFEKGYQAGWEDCNAASNEARGSHSADLIDALRDISCGLKESQCDVLFQVKPLLDQIVSTLLPKIAQKTLGPKINEVVHEMLEAHGHQQIQIHCATEHVNELKNTLYECEGMPISIAEDPQLKIGQVHVKFGGLEEQAIDFTSVIDGITEVIDTFFKANTPDIETKDVA</sequence>
<dbReference type="Proteomes" id="UP001281305">
    <property type="component" value="Chromosome"/>
</dbReference>
<name>A0ABZ2TMN6_9RHOB</name>
<dbReference type="EMBL" id="CP146606">
    <property type="protein sequence ID" value="WYK19690.1"/>
    <property type="molecule type" value="Genomic_DNA"/>
</dbReference>
<evidence type="ECO:0008006" key="3">
    <source>
        <dbReference type="Google" id="ProtNLM"/>
    </source>
</evidence>
<protein>
    <recommendedName>
        <fullName evidence="3">Flagellar biosynthesis protein</fullName>
    </recommendedName>
</protein>
<gene>
    <name evidence="1" type="ORF">RZS32_007510</name>
</gene>
<evidence type="ECO:0000313" key="2">
    <source>
        <dbReference type="Proteomes" id="UP001281305"/>
    </source>
</evidence>
<dbReference type="RefSeq" id="WP_339106868.1">
    <property type="nucleotide sequence ID" value="NZ_CP146606.1"/>
</dbReference>
<accession>A0ABZ2TMN6</accession>
<keyword evidence="2" id="KW-1185">Reference proteome</keyword>